<keyword evidence="5" id="KW-1185">Reference proteome</keyword>
<dbReference type="InterPro" id="IPR050695">
    <property type="entry name" value="N-acetylmuramoyl_amidase_3"/>
</dbReference>
<dbReference type="GO" id="GO:0008745">
    <property type="term" value="F:N-acetylmuramoyl-L-alanine amidase activity"/>
    <property type="evidence" value="ECO:0007669"/>
    <property type="project" value="InterPro"/>
</dbReference>
<dbReference type="Gene3D" id="2.60.40.3500">
    <property type="match status" value="1"/>
</dbReference>
<dbReference type="Pfam" id="PF01520">
    <property type="entry name" value="Amidase_3"/>
    <property type="match status" value="1"/>
</dbReference>
<protein>
    <recommendedName>
        <fullName evidence="3">MurNAc-LAA domain-containing protein</fullName>
    </recommendedName>
</protein>
<dbReference type="Gene3D" id="3.40.630.40">
    <property type="entry name" value="Zn-dependent exopeptidases"/>
    <property type="match status" value="1"/>
</dbReference>
<dbReference type="InterPro" id="IPR036582">
    <property type="entry name" value="Mao_N_sf"/>
</dbReference>
<dbReference type="OrthoDB" id="9763643at2"/>
<dbReference type="Proteomes" id="UP000029518">
    <property type="component" value="Chromosome"/>
</dbReference>
<proteinExistence type="predicted"/>
<dbReference type="AlphaFoldDB" id="A0A089LF65"/>
<dbReference type="KEGG" id="pbd:PBOR_23015"/>
<dbReference type="Pfam" id="PF07833">
    <property type="entry name" value="Cu_amine_oxidN1"/>
    <property type="match status" value="1"/>
</dbReference>
<dbReference type="CDD" id="cd02696">
    <property type="entry name" value="MurNAc-LAA"/>
    <property type="match status" value="1"/>
</dbReference>
<dbReference type="InterPro" id="IPR021731">
    <property type="entry name" value="AMIN_dom"/>
</dbReference>
<evidence type="ECO:0000313" key="5">
    <source>
        <dbReference type="Proteomes" id="UP000029518"/>
    </source>
</evidence>
<dbReference type="RefSeq" id="WP_042215420.1">
    <property type="nucleotide sequence ID" value="NZ_CP009285.1"/>
</dbReference>
<dbReference type="PANTHER" id="PTHR30404:SF0">
    <property type="entry name" value="N-ACETYLMURAMOYL-L-ALANINE AMIDASE AMIC"/>
    <property type="match status" value="1"/>
</dbReference>
<feature type="signal peptide" evidence="2">
    <location>
        <begin position="1"/>
        <end position="26"/>
    </location>
</feature>
<dbReference type="GO" id="GO:0009253">
    <property type="term" value="P:peptidoglycan catabolic process"/>
    <property type="evidence" value="ECO:0007669"/>
    <property type="project" value="InterPro"/>
</dbReference>
<dbReference type="GO" id="GO:0030288">
    <property type="term" value="C:outer membrane-bounded periplasmic space"/>
    <property type="evidence" value="ECO:0007669"/>
    <property type="project" value="TreeGrafter"/>
</dbReference>
<organism evidence="4 5">
    <name type="scientific">Paenibacillus borealis</name>
    <dbReference type="NCBI Taxonomy" id="160799"/>
    <lineage>
        <taxon>Bacteria</taxon>
        <taxon>Bacillati</taxon>
        <taxon>Bacillota</taxon>
        <taxon>Bacilli</taxon>
        <taxon>Bacillales</taxon>
        <taxon>Paenibacillaceae</taxon>
        <taxon>Paenibacillus</taxon>
    </lineage>
</organism>
<feature type="domain" description="MurNAc-LAA" evidence="3">
    <location>
        <begin position="406"/>
        <end position="519"/>
    </location>
</feature>
<dbReference type="InterPro" id="IPR012854">
    <property type="entry name" value="Cu_amine_oxidase-like_N"/>
</dbReference>
<dbReference type="InterPro" id="IPR002508">
    <property type="entry name" value="MurNAc-LAA_cat"/>
</dbReference>
<dbReference type="Pfam" id="PF11741">
    <property type="entry name" value="AMIN"/>
    <property type="match status" value="1"/>
</dbReference>
<feature type="chain" id="PRO_5038937462" description="MurNAc-LAA domain-containing protein" evidence="2">
    <location>
        <begin position="27"/>
        <end position="524"/>
    </location>
</feature>
<evidence type="ECO:0000313" key="4">
    <source>
        <dbReference type="EMBL" id="AIQ59492.1"/>
    </source>
</evidence>
<dbReference type="SUPFAM" id="SSF55383">
    <property type="entry name" value="Copper amine oxidase, domain N"/>
    <property type="match status" value="1"/>
</dbReference>
<sequence length="524" mass="54710">MKKAGQRMLFLLLLPLLLLSFAGHEAAAAASGQGRIVMDSKELALPKGVILENVNGSVMIPIRVVVENLGFEVLWEQTTRKVTVQQDGKTVQLAVGSKTAEADGVSLLLNAAPKQNGGTVLVPIRFVSEQFGLSVGWDNTDKTVYLSGGIPLETPVSADPLPSATVAPAASAGPVVAVQSPAPTPQPQTNTEITEEVEGSITSSPTPAVTSPTVKGAVFSENRLIVAVAGGAKPTVTKITGPDRIVVDFQGAVFASDFSGSFPGVSSSGSPQGKLDVSGYPLVSEIRYALFSTSPSTVRFVIQTAGSQNYQLSTDDSTGLVTIDLNTVNSGTGTPVNTGMTGKPVIALDAGHGGTQPGAISLTGKAEKDFNLAVILKAGTILSQEGLVDVIYTRTTDSTLGLQDRVKIAEAAKATLFVSLHGNSLDVGYPNRDKVNGSETYYSRSESLPLAQIMQKHLVAGTGFKDNGVRSKSLHVTRETSMPAVLLEAGYLTNPGNEAAMYSEQMQNNLAREIVAGIKEYLGL</sequence>
<dbReference type="EMBL" id="CP009285">
    <property type="protein sequence ID" value="AIQ59492.1"/>
    <property type="molecule type" value="Genomic_DNA"/>
</dbReference>
<dbReference type="HOGENOM" id="CLU_014322_10_1_9"/>
<dbReference type="PANTHER" id="PTHR30404">
    <property type="entry name" value="N-ACETYLMURAMOYL-L-ALANINE AMIDASE"/>
    <property type="match status" value="1"/>
</dbReference>
<keyword evidence="2" id="KW-0732">Signal</keyword>
<name>A0A089LF65_PAEBO</name>
<dbReference type="SUPFAM" id="SSF53187">
    <property type="entry name" value="Zn-dependent exopeptidases"/>
    <property type="match status" value="1"/>
</dbReference>
<accession>A0A089LF65</accession>
<dbReference type="SMART" id="SM00646">
    <property type="entry name" value="Ami_3"/>
    <property type="match status" value="1"/>
</dbReference>
<evidence type="ECO:0000256" key="1">
    <source>
        <dbReference type="ARBA" id="ARBA00022801"/>
    </source>
</evidence>
<dbReference type="Gene3D" id="3.30.457.10">
    <property type="entry name" value="Copper amine oxidase-like, N-terminal domain"/>
    <property type="match status" value="1"/>
</dbReference>
<reference evidence="4" key="1">
    <citation type="submission" date="2014-08" db="EMBL/GenBank/DDBJ databases">
        <title>Comparative genomics of the Paenibacillus odorifer group.</title>
        <authorList>
            <person name="den Bakker H.C."/>
            <person name="Tsai Y.-C.Y.-C."/>
            <person name="Martin N."/>
            <person name="Korlach J."/>
            <person name="Wiedmann M."/>
        </authorList>
    </citation>
    <scope>NUCLEOTIDE SEQUENCE [LARGE SCALE GENOMIC DNA]</scope>
    <source>
        <strain evidence="4">DSM 13188</strain>
    </source>
</reference>
<gene>
    <name evidence="4" type="ORF">PBOR_23015</name>
</gene>
<evidence type="ECO:0000259" key="3">
    <source>
        <dbReference type="SMART" id="SM00646"/>
    </source>
</evidence>
<evidence type="ECO:0000256" key="2">
    <source>
        <dbReference type="SAM" id="SignalP"/>
    </source>
</evidence>
<keyword evidence="1" id="KW-0378">Hydrolase</keyword>